<dbReference type="InParanoid" id="L9L775"/>
<dbReference type="GO" id="GO:0005739">
    <property type="term" value="C:mitochondrion"/>
    <property type="evidence" value="ECO:0007669"/>
    <property type="project" value="TreeGrafter"/>
</dbReference>
<evidence type="ECO:0000256" key="1">
    <source>
        <dbReference type="ARBA" id="ARBA00007769"/>
    </source>
</evidence>
<evidence type="ECO:0000313" key="6">
    <source>
        <dbReference type="Proteomes" id="UP000011518"/>
    </source>
</evidence>
<protein>
    <submittedName>
        <fullName evidence="5">Isocitrate dehydrogenase [NAD] subunit beta, mitochondrial</fullName>
    </submittedName>
</protein>
<organism evidence="5 6">
    <name type="scientific">Tupaia chinensis</name>
    <name type="common">Chinese tree shrew</name>
    <name type="synonym">Tupaia belangeri chinensis</name>
    <dbReference type="NCBI Taxonomy" id="246437"/>
    <lineage>
        <taxon>Eukaryota</taxon>
        <taxon>Metazoa</taxon>
        <taxon>Chordata</taxon>
        <taxon>Craniata</taxon>
        <taxon>Vertebrata</taxon>
        <taxon>Euteleostomi</taxon>
        <taxon>Mammalia</taxon>
        <taxon>Eutheria</taxon>
        <taxon>Euarchontoglires</taxon>
        <taxon>Scandentia</taxon>
        <taxon>Tupaiidae</taxon>
        <taxon>Tupaia</taxon>
    </lineage>
</organism>
<dbReference type="PANTHER" id="PTHR11835">
    <property type="entry name" value="DECARBOXYLATING DEHYDROGENASES-ISOCITRATE, ISOPROPYLMALATE, TARTRATE"/>
    <property type="match status" value="1"/>
</dbReference>
<evidence type="ECO:0000259" key="4">
    <source>
        <dbReference type="SMART" id="SM01329"/>
    </source>
</evidence>
<evidence type="ECO:0000313" key="5">
    <source>
        <dbReference type="EMBL" id="ELW70768.1"/>
    </source>
</evidence>
<dbReference type="AlphaFoldDB" id="L9L775"/>
<reference evidence="6" key="2">
    <citation type="journal article" date="2013" name="Nat. Commun.">
        <title>Genome of the Chinese tree shrew.</title>
        <authorList>
            <person name="Fan Y."/>
            <person name="Huang Z.Y."/>
            <person name="Cao C.C."/>
            <person name="Chen C.S."/>
            <person name="Chen Y.X."/>
            <person name="Fan D.D."/>
            <person name="He J."/>
            <person name="Hou H.L."/>
            <person name="Hu L."/>
            <person name="Hu X.T."/>
            <person name="Jiang X.T."/>
            <person name="Lai R."/>
            <person name="Lang Y.S."/>
            <person name="Liang B."/>
            <person name="Liao S.G."/>
            <person name="Mu D."/>
            <person name="Ma Y.Y."/>
            <person name="Niu Y.Y."/>
            <person name="Sun X.Q."/>
            <person name="Xia J.Q."/>
            <person name="Xiao J."/>
            <person name="Xiong Z.Q."/>
            <person name="Xu L."/>
            <person name="Yang L."/>
            <person name="Zhang Y."/>
            <person name="Zhao W."/>
            <person name="Zhao X.D."/>
            <person name="Zheng Y.T."/>
            <person name="Zhou J.M."/>
            <person name="Zhu Y.B."/>
            <person name="Zhang G.J."/>
            <person name="Wang J."/>
            <person name="Yao Y.G."/>
        </authorList>
    </citation>
    <scope>NUCLEOTIDE SEQUENCE [LARGE SCALE GENOMIC DNA]</scope>
</reference>
<dbReference type="Proteomes" id="UP000011518">
    <property type="component" value="Unassembled WGS sequence"/>
</dbReference>
<sequence length="194" mass="21499">MEGEYNSLEHESVRGMIECLKIITRAKSQWIAKFAFDCATKKGWSKVTAVLKANIMKLGDGLFLQYYEKVAELYPQIKFETIIIDNCCRICTSLMCWVCPVSVGTLSTIGLLAWLGELAWYPAVGRNIANPIAILLSASNMLQHLSLEHHSSIIADAVKKVIKVGKVRTQDMGSYSTTVDFIKSVIGLLDLHGS</sequence>
<dbReference type="GO" id="GO:0006099">
    <property type="term" value="P:tricarboxylic acid cycle"/>
    <property type="evidence" value="ECO:0007669"/>
    <property type="project" value="UniProtKB-KW"/>
</dbReference>
<dbReference type="Gene3D" id="3.40.718.10">
    <property type="entry name" value="Isopropylmalate Dehydrogenase"/>
    <property type="match status" value="2"/>
</dbReference>
<dbReference type="STRING" id="246437.L9L775"/>
<evidence type="ECO:0000256" key="2">
    <source>
        <dbReference type="ARBA" id="ARBA00011525"/>
    </source>
</evidence>
<dbReference type="Pfam" id="PF00180">
    <property type="entry name" value="Iso_dh"/>
    <property type="match status" value="2"/>
</dbReference>
<comment type="similarity">
    <text evidence="1">Belongs to the isocitrate and isopropylmalate dehydrogenases family.</text>
</comment>
<dbReference type="SMART" id="SM01329">
    <property type="entry name" value="Iso_dh"/>
    <property type="match status" value="1"/>
</dbReference>
<dbReference type="SUPFAM" id="SSF53659">
    <property type="entry name" value="Isocitrate/Isopropylmalate dehydrogenase-like"/>
    <property type="match status" value="1"/>
</dbReference>
<dbReference type="InterPro" id="IPR024084">
    <property type="entry name" value="IsoPropMal-DH-like_dom"/>
</dbReference>
<feature type="domain" description="Isopropylmalate dehydrogenase-like" evidence="4">
    <location>
        <begin position="1"/>
        <end position="185"/>
    </location>
</feature>
<reference evidence="6" key="1">
    <citation type="submission" date="2012-07" db="EMBL/GenBank/DDBJ databases">
        <title>Genome of the Chinese tree shrew, a rising model animal genetically related to primates.</title>
        <authorList>
            <person name="Zhang G."/>
            <person name="Fan Y."/>
            <person name="Yao Y."/>
            <person name="Huang Z."/>
        </authorList>
    </citation>
    <scope>NUCLEOTIDE SEQUENCE [LARGE SCALE GENOMIC DNA]</scope>
</reference>
<keyword evidence="6" id="KW-1185">Reference proteome</keyword>
<name>L9L775_TUPCH</name>
<dbReference type="EMBL" id="KB320485">
    <property type="protein sequence ID" value="ELW70768.1"/>
    <property type="molecule type" value="Genomic_DNA"/>
</dbReference>
<keyword evidence="3" id="KW-0816">Tricarboxylic acid cycle</keyword>
<evidence type="ECO:0000256" key="3">
    <source>
        <dbReference type="ARBA" id="ARBA00022532"/>
    </source>
</evidence>
<gene>
    <name evidence="5" type="ORF">TREES_T100011583</name>
</gene>
<dbReference type="PANTHER" id="PTHR11835:SF42">
    <property type="entry name" value="ISOCITRATE DEHYDROGENASE [NAD] SUBUNIT BETA, MITOCHONDRIAL"/>
    <property type="match status" value="1"/>
</dbReference>
<dbReference type="GO" id="GO:0006102">
    <property type="term" value="P:isocitrate metabolic process"/>
    <property type="evidence" value="ECO:0007669"/>
    <property type="project" value="TreeGrafter"/>
</dbReference>
<proteinExistence type="inferred from homology"/>
<accession>L9L775</accession>
<comment type="subunit">
    <text evidence="2">Heterooligomer of subunits alpha (IDH3A), beta (IDH3B), and gamma (IDH3G) in the apparent ratio of 2:1:1. The heterodimer containing one IDH3A and one IDH3B subunit and the heterodimer containing one IDH3A and one IDH3G subunit assemble into a heterotetramer (which contains two subunits of IDH3A, one of IDH3B and one of IDH3G) and further into the heterooctamer.</text>
</comment>